<dbReference type="AlphaFoldDB" id="A0A1S5XVX3"/>
<gene>
    <name evidence="2" type="primary">atp8</name>
</gene>
<keyword evidence="1" id="KW-1133">Transmembrane helix</keyword>
<keyword evidence="1" id="KW-0812">Transmembrane</keyword>
<organism evidence="2">
    <name type="scientific">Rhinotergum shaoguanense</name>
    <dbReference type="NCBI Taxonomy" id="1452699"/>
    <lineage>
        <taxon>Eukaryota</taxon>
        <taxon>Metazoa</taxon>
        <taxon>Ecdysozoa</taxon>
        <taxon>Arthropoda</taxon>
        <taxon>Chelicerata</taxon>
        <taxon>Arachnida</taxon>
        <taxon>Acari</taxon>
        <taxon>Acariformes</taxon>
        <taxon>Trombidiformes</taxon>
        <taxon>Prostigmata</taxon>
        <taxon>Eupodina</taxon>
        <taxon>Eriophyoidea</taxon>
        <taxon>Diptilomiopidae</taxon>
        <taxon>Rhinotergum</taxon>
    </lineage>
</organism>
<name>A0A1S5XVX3_9ACAR</name>
<dbReference type="EMBL" id="KX027361">
    <property type="protein sequence ID" value="AQQ72848.1"/>
    <property type="molecule type" value="Genomic_DNA"/>
</dbReference>
<protein>
    <submittedName>
        <fullName evidence="2">ATP synthase subunit 8</fullName>
    </submittedName>
</protein>
<geneLocation type="mitochondrion" evidence="2"/>
<dbReference type="RefSeq" id="YP_009351809.1">
    <property type="nucleotide sequence ID" value="NC_034150.1"/>
</dbReference>
<reference evidence="2" key="2">
    <citation type="journal article" date="2017" name="Mol. Phylogenet. Evol.">
        <title>The phylogenetic position of eriophyoid mites (superfamily Eriophyoidea) in Acariformes inferred from the sequences of mitochondrial genomes and nuclear small subunit (18S) rRNA gene.</title>
        <authorList>
            <person name="Xue X.F."/>
            <person name="Dong Y."/>
            <person name="Deng W."/>
            <person name="Hong X.Y."/>
            <person name="Shao R."/>
        </authorList>
    </citation>
    <scope>NUCLEOTIDE SEQUENCE</scope>
</reference>
<keyword evidence="1" id="KW-0472">Membrane</keyword>
<reference evidence="2" key="1">
    <citation type="submission" date="2016-04" db="EMBL/GenBank/DDBJ databases">
        <authorList>
            <person name="Evans L.H."/>
            <person name="Alamgir A."/>
            <person name="Owens N."/>
            <person name="Weber N.D."/>
            <person name="Virtaneva K."/>
            <person name="Barbian K."/>
            <person name="Babar A."/>
            <person name="Rosenke K."/>
        </authorList>
    </citation>
    <scope>NUCLEOTIDE SEQUENCE</scope>
</reference>
<sequence length="50" mass="6311">MPQVNEFSWFNCSIFIFLFLLIFITFFSNFIFHSKFKNFNLDKMFFKYNF</sequence>
<proteinExistence type="predicted"/>
<evidence type="ECO:0000256" key="1">
    <source>
        <dbReference type="SAM" id="Phobius"/>
    </source>
</evidence>
<keyword evidence="2" id="KW-0496">Mitochondrion</keyword>
<evidence type="ECO:0000313" key="2">
    <source>
        <dbReference type="EMBL" id="AQQ72848.1"/>
    </source>
</evidence>
<feature type="transmembrane region" description="Helical" evidence="1">
    <location>
        <begin position="14"/>
        <end position="32"/>
    </location>
</feature>
<dbReference type="GeneID" id="31220639"/>
<accession>A0A1S5XVX3</accession>